<dbReference type="EMBL" id="JRLZ01000001">
    <property type="protein sequence ID" value="KGO97089.1"/>
    <property type="molecule type" value="Genomic_DNA"/>
</dbReference>
<feature type="domain" description="Nucleotidyl transferase" evidence="1">
    <location>
        <begin position="11"/>
        <end position="277"/>
    </location>
</feature>
<dbReference type="InterPro" id="IPR005835">
    <property type="entry name" value="NTP_transferase_dom"/>
</dbReference>
<gene>
    <name evidence="2" type="ORF">Q767_00345</name>
</gene>
<dbReference type="Pfam" id="PF00483">
    <property type="entry name" value="NTP_transferase"/>
    <property type="match status" value="1"/>
</dbReference>
<evidence type="ECO:0000313" key="2">
    <source>
        <dbReference type="EMBL" id="KGO97089.1"/>
    </source>
</evidence>
<dbReference type="OrthoDB" id="9779926at2"/>
<evidence type="ECO:0000313" key="3">
    <source>
        <dbReference type="Proteomes" id="UP000030149"/>
    </source>
</evidence>
<name>A0A0A2MXM4_9FLAO</name>
<comment type="caution">
    <text evidence="2">The sequence shown here is derived from an EMBL/GenBank/DDBJ whole genome shotgun (WGS) entry which is preliminary data.</text>
</comment>
<reference evidence="2 3" key="2">
    <citation type="journal article" date="2015" name="Stand. Genomic Sci.">
        <title>High quality draft genomic sequence of Flavobacterium enshiense DK69(T) and comparison among Flavobacterium genomes.</title>
        <authorList>
            <person name="Zeng Z."/>
            <person name="Chen C."/>
            <person name="Du H."/>
            <person name="Wang G."/>
            <person name="Li M."/>
        </authorList>
    </citation>
    <scope>NUCLEOTIDE SEQUENCE [LARGE SCALE GENOMIC DNA]</scope>
    <source>
        <strain evidence="2 3">DK69</strain>
    </source>
</reference>
<organism evidence="2 3">
    <name type="scientific">Flavobacterium enshiense DK69</name>
    <dbReference type="NCBI Taxonomy" id="1107311"/>
    <lineage>
        <taxon>Bacteria</taxon>
        <taxon>Pseudomonadati</taxon>
        <taxon>Bacteroidota</taxon>
        <taxon>Flavobacteriia</taxon>
        <taxon>Flavobacteriales</taxon>
        <taxon>Flavobacteriaceae</taxon>
        <taxon>Flavobacterium</taxon>
    </lineage>
</organism>
<sequence>MEHSKTYKTLVILAGGLGSRYKGLKQTDALWTSGETLLEFSIFDAILAGFNKFVLIVNPHIAKDYFTRLEQIGIKKNVEMHFVPQEMDGFVSEKYIGLAKERSKPWGTAHAVLTAKSVVNESFVVINADDFYGRTSYIRIMESMSADTIKNDSYEMIAFPVNATLSENGPVSRGVCRVDDAYNLIEVVEHTHIQRQGSEIISETAAGTEILNEKDLVSMNFWCFHPSVFDFLQDQFLRYLQEGADLKSEFYIPEAIQNMINDHYIKVEVHQSNSQWMGLTYPEDKDVLKVFLSGEIKKGNYPAQLW</sequence>
<reference evidence="3" key="1">
    <citation type="submission" date="2013-09" db="EMBL/GenBank/DDBJ databases">
        <authorList>
            <person name="Zeng Z."/>
            <person name="Chen C."/>
        </authorList>
    </citation>
    <scope>NUCLEOTIDE SEQUENCE [LARGE SCALE GENOMIC DNA]</scope>
    <source>
        <strain evidence="3">DK69</strain>
    </source>
</reference>
<keyword evidence="3" id="KW-1185">Reference proteome</keyword>
<dbReference type="Proteomes" id="UP000030149">
    <property type="component" value="Unassembled WGS sequence"/>
</dbReference>
<evidence type="ECO:0000259" key="1">
    <source>
        <dbReference type="Pfam" id="PF00483"/>
    </source>
</evidence>
<accession>A0A0A2MXM4</accession>
<dbReference type="Gene3D" id="3.90.550.10">
    <property type="entry name" value="Spore Coat Polysaccharide Biosynthesis Protein SpsA, Chain A"/>
    <property type="match status" value="1"/>
</dbReference>
<dbReference type="RefSeq" id="WP_035629544.1">
    <property type="nucleotide sequence ID" value="NZ_AVCS01000016.1"/>
</dbReference>
<dbReference type="STRING" id="1107311.Q767_00345"/>
<dbReference type="SUPFAM" id="SSF53448">
    <property type="entry name" value="Nucleotide-diphospho-sugar transferases"/>
    <property type="match status" value="1"/>
</dbReference>
<dbReference type="AlphaFoldDB" id="A0A0A2MXM4"/>
<proteinExistence type="predicted"/>
<dbReference type="eggNOG" id="COG1208">
    <property type="taxonomic scope" value="Bacteria"/>
</dbReference>
<dbReference type="PATRIC" id="fig|1107311.5.peg.70"/>
<dbReference type="InterPro" id="IPR029044">
    <property type="entry name" value="Nucleotide-diphossugar_trans"/>
</dbReference>
<protein>
    <recommendedName>
        <fullName evidence="1">Nucleotidyl transferase domain-containing protein</fullName>
    </recommendedName>
</protein>